<accession>A0A512DWH7</accession>
<dbReference type="InterPro" id="IPR050447">
    <property type="entry name" value="Erg6_SMT_methyltransf"/>
</dbReference>
<dbReference type="InterPro" id="IPR029063">
    <property type="entry name" value="SAM-dependent_MTases_sf"/>
</dbReference>
<dbReference type="AlphaFoldDB" id="A0A512DWH7"/>
<reference evidence="3 4" key="1">
    <citation type="submission" date="2019-07" db="EMBL/GenBank/DDBJ databases">
        <title>Whole genome shotgun sequence of Skermanella aerolata NBRC 106429.</title>
        <authorList>
            <person name="Hosoyama A."/>
            <person name="Uohara A."/>
            <person name="Ohji S."/>
            <person name="Ichikawa N."/>
        </authorList>
    </citation>
    <scope>NUCLEOTIDE SEQUENCE [LARGE SCALE GENOMIC DNA]</scope>
    <source>
        <strain evidence="3 4">NBRC 106429</strain>
    </source>
</reference>
<dbReference type="GO" id="GO:0008757">
    <property type="term" value="F:S-adenosylmethionine-dependent methyltransferase activity"/>
    <property type="evidence" value="ECO:0007669"/>
    <property type="project" value="InterPro"/>
</dbReference>
<evidence type="ECO:0000313" key="3">
    <source>
        <dbReference type="EMBL" id="GEO40834.1"/>
    </source>
</evidence>
<dbReference type="Proteomes" id="UP000321523">
    <property type="component" value="Unassembled WGS sequence"/>
</dbReference>
<dbReference type="SUPFAM" id="SSF53335">
    <property type="entry name" value="S-adenosyl-L-methionine-dependent methyltransferases"/>
    <property type="match status" value="1"/>
</dbReference>
<evidence type="ECO:0000313" key="4">
    <source>
        <dbReference type="Proteomes" id="UP000321523"/>
    </source>
</evidence>
<keyword evidence="4" id="KW-1185">Reference proteome</keyword>
<organism evidence="3 4">
    <name type="scientific">Skermanella aerolata</name>
    <dbReference type="NCBI Taxonomy" id="393310"/>
    <lineage>
        <taxon>Bacteria</taxon>
        <taxon>Pseudomonadati</taxon>
        <taxon>Pseudomonadota</taxon>
        <taxon>Alphaproteobacteria</taxon>
        <taxon>Rhodospirillales</taxon>
        <taxon>Azospirillaceae</taxon>
        <taxon>Skermanella</taxon>
    </lineage>
</organism>
<evidence type="ECO:0000256" key="1">
    <source>
        <dbReference type="ARBA" id="ARBA00022679"/>
    </source>
</evidence>
<evidence type="ECO:0000259" key="2">
    <source>
        <dbReference type="Pfam" id="PF08241"/>
    </source>
</evidence>
<dbReference type="PANTHER" id="PTHR44068:SF11">
    <property type="entry name" value="GERANYL DIPHOSPHATE 2-C-METHYLTRANSFERASE"/>
    <property type="match status" value="1"/>
</dbReference>
<sequence length="296" mass="33155">MFPVVDGTPVLINDENSVFAIADFTKSRKSAGISVDTIRLRGEAPASTDRLRAALRRAAERLIYFSVNASDWSSEKSVEYVAEALPAARILVVGAGDKRYPDLPNVRYTYTDVILGEGADYVCDLHDLPFPDESFDAVIAVAVLEHVADPFRCASEIARVLRPGGYVYSVTPFMQQVHMGRYDFTRFTFLGHRRLFRHFTQVKAGMALGPAGALAWSLEYFCLSFFSRSATRKYVRVAVKLATAPIKYFDRILARREGALDAAGGVYFFGTKADRPISDRELLKFYRGRDVVYDQE</sequence>
<proteinExistence type="predicted"/>
<name>A0A512DWH7_9PROT</name>
<gene>
    <name evidence="3" type="ORF">SAE02_49820</name>
</gene>
<dbReference type="Pfam" id="PF08241">
    <property type="entry name" value="Methyltransf_11"/>
    <property type="match status" value="1"/>
</dbReference>
<dbReference type="EMBL" id="BJYZ01000024">
    <property type="protein sequence ID" value="GEO40834.1"/>
    <property type="molecule type" value="Genomic_DNA"/>
</dbReference>
<dbReference type="PANTHER" id="PTHR44068">
    <property type="entry name" value="ZGC:194242"/>
    <property type="match status" value="1"/>
</dbReference>
<feature type="domain" description="Methyltransferase type 11" evidence="2">
    <location>
        <begin position="121"/>
        <end position="168"/>
    </location>
</feature>
<dbReference type="Gene3D" id="3.40.50.150">
    <property type="entry name" value="Vaccinia Virus protein VP39"/>
    <property type="match status" value="1"/>
</dbReference>
<protein>
    <recommendedName>
        <fullName evidence="2">Methyltransferase type 11 domain-containing protein</fullName>
    </recommendedName>
</protein>
<keyword evidence="1" id="KW-0808">Transferase</keyword>
<dbReference type="InterPro" id="IPR013216">
    <property type="entry name" value="Methyltransf_11"/>
</dbReference>
<dbReference type="CDD" id="cd02440">
    <property type="entry name" value="AdoMet_MTases"/>
    <property type="match status" value="1"/>
</dbReference>
<comment type="caution">
    <text evidence="3">The sequence shown here is derived from an EMBL/GenBank/DDBJ whole genome shotgun (WGS) entry which is preliminary data.</text>
</comment>